<reference evidence="2 3" key="1">
    <citation type="submission" date="2021-06" db="EMBL/GenBank/DDBJ databases">
        <title>Caerostris extrusa draft genome.</title>
        <authorList>
            <person name="Kono N."/>
            <person name="Arakawa K."/>
        </authorList>
    </citation>
    <scope>NUCLEOTIDE SEQUENCE [LARGE SCALE GENOMIC DNA]</scope>
</reference>
<name>A0AAV4UE22_CAEEX</name>
<organism evidence="2 3">
    <name type="scientific">Caerostris extrusa</name>
    <name type="common">Bark spider</name>
    <name type="synonym">Caerostris bankana</name>
    <dbReference type="NCBI Taxonomy" id="172846"/>
    <lineage>
        <taxon>Eukaryota</taxon>
        <taxon>Metazoa</taxon>
        <taxon>Ecdysozoa</taxon>
        <taxon>Arthropoda</taxon>
        <taxon>Chelicerata</taxon>
        <taxon>Arachnida</taxon>
        <taxon>Araneae</taxon>
        <taxon>Araneomorphae</taxon>
        <taxon>Entelegynae</taxon>
        <taxon>Araneoidea</taxon>
        <taxon>Araneidae</taxon>
        <taxon>Caerostris</taxon>
    </lineage>
</organism>
<gene>
    <name evidence="2" type="ORF">CEXT_554911</name>
</gene>
<keyword evidence="1" id="KW-1133">Transmembrane helix</keyword>
<dbReference type="Proteomes" id="UP001054945">
    <property type="component" value="Unassembled WGS sequence"/>
</dbReference>
<sequence>MFAALKSLPSLGRRGIIQRRNYYGYVGRRREELSIAESWAHGLLIAGGIFTIPAWVLCHIKEYRGIDKKE</sequence>
<accession>A0AAV4UE22</accession>
<evidence type="ECO:0000313" key="3">
    <source>
        <dbReference type="Proteomes" id="UP001054945"/>
    </source>
</evidence>
<comment type="caution">
    <text evidence="2">The sequence shown here is derived from an EMBL/GenBank/DDBJ whole genome shotgun (WGS) entry which is preliminary data.</text>
</comment>
<evidence type="ECO:0000256" key="1">
    <source>
        <dbReference type="SAM" id="Phobius"/>
    </source>
</evidence>
<dbReference type="AlphaFoldDB" id="A0AAV4UE22"/>
<proteinExistence type="predicted"/>
<keyword evidence="1" id="KW-0812">Transmembrane</keyword>
<keyword evidence="3" id="KW-1185">Reference proteome</keyword>
<keyword evidence="1" id="KW-0472">Membrane</keyword>
<dbReference type="EMBL" id="BPLR01012717">
    <property type="protein sequence ID" value="GIY56036.1"/>
    <property type="molecule type" value="Genomic_DNA"/>
</dbReference>
<feature type="transmembrane region" description="Helical" evidence="1">
    <location>
        <begin position="39"/>
        <end position="60"/>
    </location>
</feature>
<protein>
    <submittedName>
        <fullName evidence="2">Uncharacterized protein</fullName>
    </submittedName>
</protein>
<evidence type="ECO:0000313" key="2">
    <source>
        <dbReference type="EMBL" id="GIY56036.1"/>
    </source>
</evidence>